<gene>
    <name evidence="2" type="ORF">UCRPC4_g04769</name>
</gene>
<evidence type="ECO:0000259" key="1">
    <source>
        <dbReference type="Pfam" id="PF00557"/>
    </source>
</evidence>
<dbReference type="InterPro" id="IPR000994">
    <property type="entry name" value="Pept_M24"/>
</dbReference>
<reference evidence="2 3" key="1">
    <citation type="submission" date="2015-05" db="EMBL/GenBank/DDBJ databases">
        <title>Distinctive expansion of gene families associated with plant cell wall degradation and secondary metabolism in the genomes of grapevine trunk pathogens.</title>
        <authorList>
            <person name="Lawrence D.P."/>
            <person name="Travadon R."/>
            <person name="Rolshausen P.E."/>
            <person name="Baumgartner K."/>
        </authorList>
    </citation>
    <scope>NUCLEOTIDE SEQUENCE [LARGE SCALE GENOMIC DNA]</scope>
    <source>
        <strain evidence="2">UCRPC4</strain>
    </source>
</reference>
<accession>A0A0G2E853</accession>
<dbReference type="Gene3D" id="3.90.230.10">
    <property type="entry name" value="Creatinase/methionine aminopeptidase superfamily"/>
    <property type="match status" value="1"/>
</dbReference>
<evidence type="ECO:0000313" key="2">
    <source>
        <dbReference type="EMBL" id="KKY18789.1"/>
    </source>
</evidence>
<evidence type="ECO:0000313" key="3">
    <source>
        <dbReference type="Proteomes" id="UP000053317"/>
    </source>
</evidence>
<keyword evidence="2" id="KW-0378">Hydrolase</keyword>
<dbReference type="AlphaFoldDB" id="A0A0G2E853"/>
<dbReference type="Proteomes" id="UP000053317">
    <property type="component" value="Unassembled WGS sequence"/>
</dbReference>
<sequence>MLGVEYIATKLEGQLEWYRKMQETAWAMIKEGFSERVISPGKTTTEDVEWWLRSKIQEMNYTTWFHPSVTILLPNSTMGEQTQNQNQLGSSNSQTLDRPITFNDLLHVDFGITALGLNTDTQHLAYVLSPNASPSSIPASLQTGLSKANRLQDIVVSNLNLGLTGNQILNNSLAQMRSEGISGRIYSHPIGDWGHSAGTLIGMTNLQDEGVPVLGDLPILPKMYYSVELYAEHYVEEWNATMKFFLEEDVHWVEENKGWDWVYGRQEKFHLVRTGHHKHEIRISTSTTKVRAPLGTSLALYAALCVTEVLAAPIDVPKDPVDDVVLLICEELASLELLNDVNVELPLELVVPLEAVVVALLPWPVEKAIVFPPTTTPLEPRLTVCPSTVTADPPCENVVPSMTASISPARSDTRYAVTLGAIEASSTIDE</sequence>
<keyword evidence="2" id="KW-0645">Protease</keyword>
<name>A0A0G2E853_PHACM</name>
<dbReference type="OrthoDB" id="3632757at2759"/>
<dbReference type="GO" id="GO:0004177">
    <property type="term" value="F:aminopeptidase activity"/>
    <property type="evidence" value="ECO:0007669"/>
    <property type="project" value="UniProtKB-KW"/>
</dbReference>
<feature type="domain" description="Peptidase M24" evidence="1">
    <location>
        <begin position="18"/>
        <end position="238"/>
    </location>
</feature>
<keyword evidence="2" id="KW-0031">Aminopeptidase</keyword>
<keyword evidence="3" id="KW-1185">Reference proteome</keyword>
<proteinExistence type="predicted"/>
<dbReference type="Pfam" id="PF00557">
    <property type="entry name" value="Peptidase_M24"/>
    <property type="match status" value="1"/>
</dbReference>
<protein>
    <submittedName>
        <fullName evidence="2">Putative xaa-pro aminopeptidase family enzyme</fullName>
    </submittedName>
</protein>
<dbReference type="SUPFAM" id="SSF55920">
    <property type="entry name" value="Creatinase/aminopeptidase"/>
    <property type="match status" value="1"/>
</dbReference>
<comment type="caution">
    <text evidence="2">The sequence shown here is derived from an EMBL/GenBank/DDBJ whole genome shotgun (WGS) entry which is preliminary data.</text>
</comment>
<reference evidence="2 3" key="2">
    <citation type="submission" date="2015-05" db="EMBL/GenBank/DDBJ databases">
        <authorList>
            <person name="Morales-Cruz A."/>
            <person name="Amrine K.C."/>
            <person name="Cantu D."/>
        </authorList>
    </citation>
    <scope>NUCLEOTIDE SEQUENCE [LARGE SCALE GENOMIC DNA]</scope>
    <source>
        <strain evidence="2">UCRPC4</strain>
    </source>
</reference>
<organism evidence="2 3">
    <name type="scientific">Phaeomoniella chlamydospora</name>
    <name type="common">Phaeoacremonium chlamydosporum</name>
    <dbReference type="NCBI Taxonomy" id="158046"/>
    <lineage>
        <taxon>Eukaryota</taxon>
        <taxon>Fungi</taxon>
        <taxon>Dikarya</taxon>
        <taxon>Ascomycota</taxon>
        <taxon>Pezizomycotina</taxon>
        <taxon>Eurotiomycetes</taxon>
        <taxon>Chaetothyriomycetidae</taxon>
        <taxon>Phaeomoniellales</taxon>
        <taxon>Phaeomoniellaceae</taxon>
        <taxon>Phaeomoniella</taxon>
    </lineage>
</organism>
<dbReference type="InterPro" id="IPR036005">
    <property type="entry name" value="Creatinase/aminopeptidase-like"/>
</dbReference>
<dbReference type="EMBL" id="LCWF01000116">
    <property type="protein sequence ID" value="KKY18789.1"/>
    <property type="molecule type" value="Genomic_DNA"/>
</dbReference>